<evidence type="ECO:0000313" key="2">
    <source>
        <dbReference type="Proteomes" id="UP000828390"/>
    </source>
</evidence>
<evidence type="ECO:0000313" key="1">
    <source>
        <dbReference type="EMBL" id="KAH3884818.1"/>
    </source>
</evidence>
<proteinExistence type="predicted"/>
<gene>
    <name evidence="1" type="ORF">DPMN_008803</name>
</gene>
<dbReference type="AlphaFoldDB" id="A0A9D4RZK6"/>
<keyword evidence="2" id="KW-1185">Reference proteome</keyword>
<dbReference type="OrthoDB" id="6099668at2759"/>
<accession>A0A9D4RZK6</accession>
<comment type="caution">
    <text evidence="1">The sequence shown here is derived from an EMBL/GenBank/DDBJ whole genome shotgun (WGS) entry which is preliminary data.</text>
</comment>
<reference evidence="1" key="1">
    <citation type="journal article" date="2019" name="bioRxiv">
        <title>The Genome of the Zebra Mussel, Dreissena polymorpha: A Resource for Invasive Species Research.</title>
        <authorList>
            <person name="McCartney M.A."/>
            <person name="Auch B."/>
            <person name="Kono T."/>
            <person name="Mallez S."/>
            <person name="Zhang Y."/>
            <person name="Obille A."/>
            <person name="Becker A."/>
            <person name="Abrahante J.E."/>
            <person name="Garbe J."/>
            <person name="Badalamenti J.P."/>
            <person name="Herman A."/>
            <person name="Mangelson H."/>
            <person name="Liachko I."/>
            <person name="Sullivan S."/>
            <person name="Sone E.D."/>
            <person name="Koren S."/>
            <person name="Silverstein K.A.T."/>
            <person name="Beckman K.B."/>
            <person name="Gohl D.M."/>
        </authorList>
    </citation>
    <scope>NUCLEOTIDE SEQUENCE</scope>
    <source>
        <strain evidence="1">Duluth1</strain>
        <tissue evidence="1">Whole animal</tissue>
    </source>
</reference>
<name>A0A9D4RZK6_DREPO</name>
<sequence>MRHLYYSGVAWIIYITNLIYTNAESESREGIRALPFPSQRGVRTLRNTLSSLDDYLAEFQKRTCQFGLNSHHCALSALDSAMGTSEWLSSGRSPGKRALPPNEPVTEHEYILLLDDITEKRDHLHELQRLLDTAISKLTDKSKRTCMFNLGGRCATELASAIADQYYYLNGPSSPGRRRRRDTRSTVRV</sequence>
<organism evidence="1 2">
    <name type="scientific">Dreissena polymorpha</name>
    <name type="common">Zebra mussel</name>
    <name type="synonym">Mytilus polymorpha</name>
    <dbReference type="NCBI Taxonomy" id="45954"/>
    <lineage>
        <taxon>Eukaryota</taxon>
        <taxon>Metazoa</taxon>
        <taxon>Spiralia</taxon>
        <taxon>Lophotrochozoa</taxon>
        <taxon>Mollusca</taxon>
        <taxon>Bivalvia</taxon>
        <taxon>Autobranchia</taxon>
        <taxon>Heteroconchia</taxon>
        <taxon>Euheterodonta</taxon>
        <taxon>Imparidentia</taxon>
        <taxon>Neoheterodontei</taxon>
        <taxon>Myida</taxon>
        <taxon>Dreissenoidea</taxon>
        <taxon>Dreissenidae</taxon>
        <taxon>Dreissena</taxon>
    </lineage>
</organism>
<reference evidence="1" key="2">
    <citation type="submission" date="2020-11" db="EMBL/GenBank/DDBJ databases">
        <authorList>
            <person name="McCartney M.A."/>
            <person name="Auch B."/>
            <person name="Kono T."/>
            <person name="Mallez S."/>
            <person name="Becker A."/>
            <person name="Gohl D.M."/>
            <person name="Silverstein K.A.T."/>
            <person name="Koren S."/>
            <person name="Bechman K.B."/>
            <person name="Herman A."/>
            <person name="Abrahante J.E."/>
            <person name="Garbe J."/>
        </authorList>
    </citation>
    <scope>NUCLEOTIDE SEQUENCE</scope>
    <source>
        <strain evidence="1">Duluth1</strain>
        <tissue evidence="1">Whole animal</tissue>
    </source>
</reference>
<dbReference type="EMBL" id="JAIWYP010000001">
    <property type="protein sequence ID" value="KAH3884818.1"/>
    <property type="molecule type" value="Genomic_DNA"/>
</dbReference>
<protein>
    <submittedName>
        <fullName evidence="1">Uncharacterized protein</fullName>
    </submittedName>
</protein>
<dbReference type="Proteomes" id="UP000828390">
    <property type="component" value="Unassembled WGS sequence"/>
</dbReference>